<proteinExistence type="predicted"/>
<dbReference type="RefSeq" id="WP_059746571.1">
    <property type="nucleotide sequence ID" value="NZ_LRDC01000029.1"/>
</dbReference>
<feature type="region of interest" description="Disordered" evidence="1">
    <location>
        <begin position="26"/>
        <end position="54"/>
    </location>
</feature>
<evidence type="ECO:0000256" key="1">
    <source>
        <dbReference type="SAM" id="MobiDB-lite"/>
    </source>
</evidence>
<evidence type="ECO:0008006" key="5">
    <source>
        <dbReference type="Google" id="ProtNLM"/>
    </source>
</evidence>
<evidence type="ECO:0000313" key="4">
    <source>
        <dbReference type="Proteomes" id="UP000055702"/>
    </source>
</evidence>
<evidence type="ECO:0000313" key="3">
    <source>
        <dbReference type="EMBL" id="KVX01194.1"/>
    </source>
</evidence>
<evidence type="ECO:0000256" key="2">
    <source>
        <dbReference type="SAM" id="SignalP"/>
    </source>
</evidence>
<dbReference type="Proteomes" id="UP000055702">
    <property type="component" value="Unassembled WGS sequence"/>
</dbReference>
<name>A0A125BEA6_SHEFR</name>
<accession>A0A125BEA6</accession>
<organism evidence="3">
    <name type="scientific">Shewanella frigidimarina</name>
    <dbReference type="NCBI Taxonomy" id="56812"/>
    <lineage>
        <taxon>Bacteria</taxon>
        <taxon>Pseudomonadati</taxon>
        <taxon>Pseudomonadota</taxon>
        <taxon>Gammaproteobacteria</taxon>
        <taxon>Alteromonadales</taxon>
        <taxon>Shewanellaceae</taxon>
        <taxon>Shewanella</taxon>
    </lineage>
</organism>
<comment type="caution">
    <text evidence="3">The sequence shown here is derived from an EMBL/GenBank/DDBJ whole genome shotgun (WGS) entry which is preliminary data.</text>
</comment>
<feature type="signal peptide" evidence="2">
    <location>
        <begin position="1"/>
        <end position="24"/>
    </location>
</feature>
<gene>
    <name evidence="3" type="ORF">AWJ07_07010</name>
</gene>
<sequence>MNRHIIPLSIISTLLMCSSGYSFAKDNDSQGNNGKHKSDKHEKKHDKKHDHEHEETYQTYFSNDRQVIIINYYNTTRDAKHCPPGLAKKNNGCHPPGSAKQWRKGYSLPADVVYYDVPSALTVQLGRTPEGQKVVRVGTDLLLISIGTGMVIDAIQDLNDVL</sequence>
<protein>
    <recommendedName>
        <fullName evidence="5">RcnB family protein</fullName>
    </recommendedName>
</protein>
<keyword evidence="2" id="KW-0732">Signal</keyword>
<feature type="chain" id="PRO_5007177207" description="RcnB family protein" evidence="2">
    <location>
        <begin position="25"/>
        <end position="162"/>
    </location>
</feature>
<reference evidence="3 4" key="1">
    <citation type="submission" date="2016-01" db="EMBL/GenBank/DDBJ databases">
        <title>Draft genome of the antarctic isolate Shewanella frigidimarina Ag06-30.</title>
        <authorList>
            <person name="Parmeciano Di Noto G."/>
            <person name="Vazquez S."/>
            <person name="Mac Cormack W."/>
            <person name="Iriarte A."/>
            <person name="Quiroga C."/>
        </authorList>
    </citation>
    <scope>NUCLEOTIDE SEQUENCE [LARGE SCALE GENOMIC DNA]</scope>
    <source>
        <strain evidence="3 4">Ag06-30</strain>
    </source>
</reference>
<dbReference type="EMBL" id="LRDC01000029">
    <property type="protein sequence ID" value="KVX01194.1"/>
    <property type="molecule type" value="Genomic_DNA"/>
</dbReference>
<dbReference type="AlphaFoldDB" id="A0A125BEA6"/>
<feature type="compositionally biased region" description="Basic residues" evidence="1">
    <location>
        <begin position="34"/>
        <end position="48"/>
    </location>
</feature>
<dbReference type="Gene3D" id="3.10.450.160">
    <property type="entry name" value="inner membrane protein cigr"/>
    <property type="match status" value="1"/>
</dbReference>